<protein>
    <submittedName>
        <fullName evidence="19">Integrin subunit alpha 5</fullName>
    </submittedName>
</protein>
<evidence type="ECO:0000256" key="13">
    <source>
        <dbReference type="PROSITE-ProRule" id="PRU00803"/>
    </source>
</evidence>
<dbReference type="Pfam" id="PF08441">
    <property type="entry name" value="Integrin_A_Ig_1"/>
    <property type="match status" value="1"/>
</dbReference>
<dbReference type="InterPro" id="IPR048285">
    <property type="entry name" value="Integrin_alpha_Ig-like_2"/>
</dbReference>
<dbReference type="GO" id="GO:0005178">
    <property type="term" value="F:integrin binding"/>
    <property type="evidence" value="ECO:0007669"/>
    <property type="project" value="TreeGrafter"/>
</dbReference>
<feature type="repeat" description="FG-GAP" evidence="13">
    <location>
        <begin position="318"/>
        <end position="377"/>
    </location>
</feature>
<dbReference type="FunFam" id="1.20.5.930:FF:000001">
    <property type="entry name" value="Integrin subunit alpha V"/>
    <property type="match status" value="1"/>
</dbReference>
<feature type="domain" description="Integrin alpha second immunoglobulin-like" evidence="17">
    <location>
        <begin position="576"/>
        <end position="676"/>
    </location>
</feature>
<feature type="domain" description="Integrin alpha third immunoglobulin-like" evidence="18">
    <location>
        <begin position="702"/>
        <end position="903"/>
    </location>
</feature>
<dbReference type="Gene3D" id="2.130.10.130">
    <property type="entry name" value="Integrin alpha, N-terminal"/>
    <property type="match status" value="1"/>
</dbReference>
<dbReference type="Pfam" id="PF01839">
    <property type="entry name" value="FG-GAP"/>
    <property type="match status" value="2"/>
</dbReference>
<dbReference type="InterPro" id="IPR032695">
    <property type="entry name" value="Integrin_dom_sf"/>
</dbReference>
<organism evidence="19 20">
    <name type="scientific">Salarias fasciatus</name>
    <name type="common">Jewelled blenny</name>
    <name type="synonym">Blennius fasciatus</name>
    <dbReference type="NCBI Taxonomy" id="181472"/>
    <lineage>
        <taxon>Eukaryota</taxon>
        <taxon>Metazoa</taxon>
        <taxon>Chordata</taxon>
        <taxon>Craniata</taxon>
        <taxon>Vertebrata</taxon>
        <taxon>Euteleostomi</taxon>
        <taxon>Actinopterygii</taxon>
        <taxon>Neopterygii</taxon>
        <taxon>Teleostei</taxon>
        <taxon>Neoteleostei</taxon>
        <taxon>Acanthomorphata</taxon>
        <taxon>Ovalentaria</taxon>
        <taxon>Blenniimorphae</taxon>
        <taxon>Blenniiformes</taxon>
        <taxon>Blennioidei</taxon>
        <taxon>Blenniidae</taxon>
        <taxon>Salariinae</taxon>
        <taxon>Salarias</taxon>
    </lineage>
</organism>
<evidence type="ECO:0000256" key="3">
    <source>
        <dbReference type="ARBA" id="ARBA00022692"/>
    </source>
</evidence>
<dbReference type="Gene3D" id="2.60.40.1530">
    <property type="entry name" value="ntegrin, alpha v. Chain A, domain 4"/>
    <property type="match status" value="1"/>
</dbReference>
<dbReference type="PROSITE" id="PS51470">
    <property type="entry name" value="FG_GAP"/>
    <property type="match status" value="5"/>
</dbReference>
<feature type="repeat" description="FG-GAP" evidence="13">
    <location>
        <begin position="99"/>
        <end position="160"/>
    </location>
</feature>
<evidence type="ECO:0000259" key="17">
    <source>
        <dbReference type="Pfam" id="PF20805"/>
    </source>
</evidence>
<reference evidence="19" key="2">
    <citation type="submission" date="2025-08" db="UniProtKB">
        <authorList>
            <consortium name="Ensembl"/>
        </authorList>
    </citation>
    <scope>IDENTIFICATION</scope>
</reference>
<evidence type="ECO:0000256" key="15">
    <source>
        <dbReference type="SAM" id="MobiDB-lite"/>
    </source>
</evidence>
<feature type="repeat" description="FG-GAP" evidence="13">
    <location>
        <begin position="253"/>
        <end position="317"/>
    </location>
</feature>
<evidence type="ECO:0000256" key="2">
    <source>
        <dbReference type="ARBA" id="ARBA00008054"/>
    </source>
</evidence>
<dbReference type="Gene3D" id="2.60.40.1460">
    <property type="entry name" value="Integrin domains. Chain A, domain 2"/>
    <property type="match status" value="1"/>
</dbReference>
<keyword evidence="5" id="KW-0677">Repeat</keyword>
<evidence type="ECO:0000256" key="14">
    <source>
        <dbReference type="RuleBase" id="RU003762"/>
    </source>
</evidence>
<evidence type="ECO:0000256" key="5">
    <source>
        <dbReference type="ARBA" id="ARBA00022737"/>
    </source>
</evidence>
<dbReference type="Pfam" id="PF20805">
    <property type="entry name" value="Integrin_A_Ig_2"/>
    <property type="match status" value="1"/>
</dbReference>
<feature type="repeat" description="FG-GAP" evidence="13">
    <location>
        <begin position="381"/>
        <end position="438"/>
    </location>
</feature>
<keyword evidence="10" id="KW-1015">Disulfide bond</keyword>
<feature type="compositionally biased region" description="Basic and acidic residues" evidence="15">
    <location>
        <begin position="805"/>
        <end position="815"/>
    </location>
</feature>
<dbReference type="GO" id="GO:0008305">
    <property type="term" value="C:integrin complex"/>
    <property type="evidence" value="ECO:0007669"/>
    <property type="project" value="InterPro"/>
</dbReference>
<dbReference type="GO" id="GO:0001525">
    <property type="term" value="P:angiogenesis"/>
    <property type="evidence" value="ECO:0007669"/>
    <property type="project" value="TreeGrafter"/>
</dbReference>
<dbReference type="Pfam" id="PF20806">
    <property type="entry name" value="Integrin_A_Ig_3"/>
    <property type="match status" value="1"/>
</dbReference>
<dbReference type="InterPro" id="IPR028994">
    <property type="entry name" value="Integrin_alpha_N"/>
</dbReference>
<keyword evidence="7 14" id="KW-1133">Transmembrane helix</keyword>
<comment type="subcellular location">
    <subcellularLocation>
        <location evidence="1 14">Membrane</location>
        <topology evidence="1 14">Single-pass type I membrane protein</topology>
    </subcellularLocation>
</comment>
<feature type="domain" description="Integrin alpha first immunoglubulin-like" evidence="16">
    <location>
        <begin position="470"/>
        <end position="575"/>
    </location>
</feature>
<evidence type="ECO:0000256" key="9">
    <source>
        <dbReference type="ARBA" id="ARBA00023136"/>
    </source>
</evidence>
<feature type="region of interest" description="Disordered" evidence="15">
    <location>
        <begin position="794"/>
        <end position="815"/>
    </location>
</feature>
<dbReference type="GO" id="GO:0033627">
    <property type="term" value="P:cell adhesion mediated by integrin"/>
    <property type="evidence" value="ECO:0007669"/>
    <property type="project" value="TreeGrafter"/>
</dbReference>
<dbReference type="PROSITE" id="PS00242">
    <property type="entry name" value="INTEGRIN_ALPHA"/>
    <property type="match status" value="1"/>
</dbReference>
<dbReference type="PANTHER" id="PTHR23220:SF3">
    <property type="entry name" value="INTEGRIN ALPHA-5"/>
    <property type="match status" value="1"/>
</dbReference>
<dbReference type="GO" id="GO:0007160">
    <property type="term" value="P:cell-matrix adhesion"/>
    <property type="evidence" value="ECO:0007669"/>
    <property type="project" value="TreeGrafter"/>
</dbReference>
<evidence type="ECO:0000256" key="10">
    <source>
        <dbReference type="ARBA" id="ARBA00023157"/>
    </source>
</evidence>
<keyword evidence="6 14" id="KW-0130">Cell adhesion</keyword>
<reference evidence="19" key="3">
    <citation type="submission" date="2025-09" db="UniProtKB">
        <authorList>
            <consortium name="Ensembl"/>
        </authorList>
    </citation>
    <scope>IDENTIFICATION</scope>
</reference>
<dbReference type="GO" id="GO:0007229">
    <property type="term" value="P:integrin-mediated signaling pathway"/>
    <property type="evidence" value="ECO:0007669"/>
    <property type="project" value="UniProtKB-KW"/>
</dbReference>
<evidence type="ECO:0000259" key="16">
    <source>
        <dbReference type="Pfam" id="PF08441"/>
    </source>
</evidence>
<name>A0A672FUP4_SALFA</name>
<keyword evidence="12" id="KW-0325">Glycoprotein</keyword>
<dbReference type="InterPro" id="IPR048286">
    <property type="entry name" value="Integrin_alpha_Ig-like_3"/>
</dbReference>
<dbReference type="Ensembl" id="ENSSFAT00005010772.1">
    <property type="protein sequence ID" value="ENSSFAP00005010313.1"/>
    <property type="gene ID" value="ENSSFAG00005005255.1"/>
</dbReference>
<keyword evidence="3 14" id="KW-0812">Transmembrane</keyword>
<evidence type="ECO:0000256" key="11">
    <source>
        <dbReference type="ARBA" id="ARBA00023170"/>
    </source>
</evidence>
<dbReference type="PANTHER" id="PTHR23220">
    <property type="entry name" value="INTEGRIN ALPHA"/>
    <property type="match status" value="1"/>
</dbReference>
<keyword evidence="4" id="KW-0732">Signal</keyword>
<proteinExistence type="inferred from homology"/>
<dbReference type="AlphaFoldDB" id="A0A672FUP4"/>
<feature type="transmembrane region" description="Helical" evidence="14">
    <location>
        <begin position="914"/>
        <end position="936"/>
    </location>
</feature>
<gene>
    <name evidence="19" type="primary">LOC115388981</name>
</gene>
<dbReference type="SMART" id="SM00191">
    <property type="entry name" value="Int_alpha"/>
    <property type="match status" value="4"/>
</dbReference>
<evidence type="ECO:0000256" key="12">
    <source>
        <dbReference type="ARBA" id="ARBA00023180"/>
    </source>
</evidence>
<keyword evidence="11 14" id="KW-0675">Receptor</keyword>
<evidence type="ECO:0000313" key="19">
    <source>
        <dbReference type="Ensembl" id="ENSSFAP00005010313.1"/>
    </source>
</evidence>
<evidence type="ECO:0000256" key="7">
    <source>
        <dbReference type="ARBA" id="ARBA00022989"/>
    </source>
</evidence>
<dbReference type="Proteomes" id="UP000472267">
    <property type="component" value="Chromosome 5"/>
</dbReference>
<dbReference type="SUPFAM" id="SSF69318">
    <property type="entry name" value="Integrin alpha N-terminal domain"/>
    <property type="match status" value="1"/>
</dbReference>
<dbReference type="GO" id="GO:0098609">
    <property type="term" value="P:cell-cell adhesion"/>
    <property type="evidence" value="ECO:0007669"/>
    <property type="project" value="TreeGrafter"/>
</dbReference>
<evidence type="ECO:0000256" key="6">
    <source>
        <dbReference type="ARBA" id="ARBA00022889"/>
    </source>
</evidence>
<dbReference type="SUPFAM" id="SSF69179">
    <property type="entry name" value="Integrin domains"/>
    <property type="match status" value="3"/>
</dbReference>
<dbReference type="PRINTS" id="PR01185">
    <property type="entry name" value="INTEGRINA"/>
</dbReference>
<dbReference type="InterPro" id="IPR000413">
    <property type="entry name" value="Integrin_alpha"/>
</dbReference>
<dbReference type="InterPro" id="IPR018184">
    <property type="entry name" value="Integrin_alpha_C_CS"/>
</dbReference>
<keyword evidence="9 14" id="KW-0472">Membrane</keyword>
<dbReference type="InterPro" id="IPR013517">
    <property type="entry name" value="FG-GAP"/>
</dbReference>
<sequence>LCALRDALSLCVKGAARMMRFALRETRVVFSGPTGSYFGYSVEFFGNASSIGVLIGAPKANSSQPDVTEGGAVFSCPWSRADCSAVHFDTQGDRYFYINDVNTQVEFKSHQWFGATVRSHGNSILACAPRYYWRTEHDTPFADLTGSCYLSVDGLKTFVEYAPCRTERHGPAGQGYCQGGFSADFTKLPFCPVGQLISATTEEIVKAYYPAYFLLSVAGQIQTSQVQGTFDDSYLGKDVRLGGVLHVLIFHPKPLQLPGTNMGSYFGYAVAATDINSDGLDDLVVGAPMFMRRGSQGRLEELGKVYVYLQRGPLLLDQSPSPLLGPQAFSRFGSSLAPLGDLNQDGFNDMAIGCPYGGDDQQGLVFIYNGHAGGLWDTPTQSLSGQWASSAFPAGFGFALRGNRDVDQNGYPDLIVGAFGADKAVLYRYPSRPIPPVCRGVCVLACGESSIESVAPCVADVQLMCFCAGIVVEVQLDSVKQHQESVRRTLFMESQQPGLVKTLSLKSPLSLTLSDAVTSFHWQAEDEFRDKLSPIYISLNFSLDGRAALDSHGLKPVLNYQTQQLVQQKAQIQLDCGEDNICVPDLQLAVYGDRTEVYLGDENSLSLTFNARNEGEGGAYEAELYVALPAEADYSGIARNNASLSQLTCTYEAENQTRYLVCDLGNPMKSGTSVRTSNARVLFLDAVFLHISCPSAINSSRVSRPDKAVFPPPNWTARQSLVEEQDVGPELQQVYELVNDGPSTVLASTLELRCPLKAHGFELLYPVQTETEGPLRCSSTTTFNALKLKLRSPTAEDPASLTSSGEHHIQRREAPRDPLAAQGNLTCSGAVECWQLRCDVGLLGRGDRVILSVRSRLWAETFMEQYTLECFAQYKVEKMPYSIPPNVYSLLCPAVQVETAVVWTKPDSHLSVPLWIIVLAVLAGLLLLALLIYLLYKMGFFKRSDPYGTTMEKAQLKPQASSEA</sequence>
<dbReference type="InterPro" id="IPR013519">
    <property type="entry name" value="Int_alpha_beta-p"/>
</dbReference>
<evidence type="ECO:0000313" key="20">
    <source>
        <dbReference type="Proteomes" id="UP000472267"/>
    </source>
</evidence>
<keyword evidence="8 14" id="KW-0401">Integrin</keyword>
<reference evidence="19" key="1">
    <citation type="submission" date="2019-06" db="EMBL/GenBank/DDBJ databases">
        <authorList>
            <consortium name="Wellcome Sanger Institute Data Sharing"/>
        </authorList>
    </citation>
    <scope>NUCLEOTIDE SEQUENCE [LARGE SCALE GENOMIC DNA]</scope>
</reference>
<dbReference type="Gene3D" id="1.20.5.930">
    <property type="entry name" value="Bicelle-embedded integrin alpha(iib) transmembrane segment"/>
    <property type="match status" value="1"/>
</dbReference>
<evidence type="ECO:0000256" key="8">
    <source>
        <dbReference type="ARBA" id="ARBA00023037"/>
    </source>
</evidence>
<comment type="similarity">
    <text evidence="2 14">Belongs to the integrin alpha chain family.</text>
</comment>
<keyword evidence="20" id="KW-1185">Reference proteome</keyword>
<evidence type="ECO:0000256" key="4">
    <source>
        <dbReference type="ARBA" id="ARBA00022729"/>
    </source>
</evidence>
<accession>A0A672FUP4</accession>
<feature type="repeat" description="FG-GAP" evidence="13">
    <location>
        <begin position="24"/>
        <end position="85"/>
    </location>
</feature>
<dbReference type="GO" id="GO:0009897">
    <property type="term" value="C:external side of plasma membrane"/>
    <property type="evidence" value="ECO:0007669"/>
    <property type="project" value="TreeGrafter"/>
</dbReference>
<dbReference type="Gene3D" id="2.60.40.1510">
    <property type="entry name" value="ntegrin, alpha v. Chain A, domain 3"/>
    <property type="match status" value="1"/>
</dbReference>
<evidence type="ECO:0000259" key="18">
    <source>
        <dbReference type="Pfam" id="PF20806"/>
    </source>
</evidence>
<dbReference type="InterPro" id="IPR013649">
    <property type="entry name" value="Integrin_alpha_Ig-like_1"/>
</dbReference>
<evidence type="ECO:0000256" key="1">
    <source>
        <dbReference type="ARBA" id="ARBA00004479"/>
    </source>
</evidence>